<dbReference type="STRING" id="869212.Turpa_2179"/>
<keyword evidence="3" id="KW-0030">Aminoacyl-tRNA synthetase</keyword>
<sequence length="330" mass="36205">MSGSANTPQAQGSAVEAYRKVSSPYGFSMYDVEATAAIEKASRHAQDIVRAHGFERIMPAMVDFPETFSEGTHAQMFTMKDNSGERLALRNDITSQVIKGYVRQISEKSGQKLRRFYYAAPVYKDVRKNYPLPREIYQIGCEVVGEKASAELGRLIAISDEILKKVFSLQAVTQITEVSLYNAFFEALGAPLAEAVARRDAPYFGSLLAEKLGVTTASASSLALWLLYPQENEAAPAAVADLPEAIRRALQQSEGAAQAKVADAAKNKIRTFWQPLAEPRSSYYSGVFFETFVAGFTDPIARGGEYHELVKRYAPVEAEACGFALDLLAI</sequence>
<evidence type="ECO:0000313" key="3">
    <source>
        <dbReference type="EMBL" id="AFM12824.1"/>
    </source>
</evidence>
<dbReference type="KEGG" id="tpx:Turpa_2179"/>
<dbReference type="InterPro" id="IPR041715">
    <property type="entry name" value="HisRS-like_core"/>
</dbReference>
<dbReference type="GO" id="GO:0005737">
    <property type="term" value="C:cytoplasm"/>
    <property type="evidence" value="ECO:0007669"/>
    <property type="project" value="InterPro"/>
</dbReference>
<dbReference type="Proteomes" id="UP000006048">
    <property type="component" value="Chromosome"/>
</dbReference>
<protein>
    <submittedName>
        <fullName evidence="3">tRNA synthetase class II (G H P and S)</fullName>
    </submittedName>
</protein>
<evidence type="ECO:0000256" key="1">
    <source>
        <dbReference type="PIRSR" id="PIRSR001549-1"/>
    </source>
</evidence>
<feature type="domain" description="Class II Histidinyl-tRNA synthetase (HisRS)-like catalytic core" evidence="2">
    <location>
        <begin position="33"/>
        <end position="329"/>
    </location>
</feature>
<name>I4B6B7_TURPD</name>
<proteinExistence type="predicted"/>
<feature type="binding site" evidence="1">
    <location>
        <position position="142"/>
    </location>
    <ligand>
        <name>L-histidine</name>
        <dbReference type="ChEBI" id="CHEBI:57595"/>
    </ligand>
</feature>
<dbReference type="PIRSF" id="PIRSF001549">
    <property type="entry name" value="His-tRNA_synth"/>
    <property type="match status" value="1"/>
</dbReference>
<dbReference type="InterPro" id="IPR045864">
    <property type="entry name" value="aa-tRNA-synth_II/BPL/LPL"/>
</dbReference>
<keyword evidence="4" id="KW-1185">Reference proteome</keyword>
<dbReference type="InterPro" id="IPR004516">
    <property type="entry name" value="HisRS/HisZ"/>
</dbReference>
<dbReference type="SUPFAM" id="SSF55681">
    <property type="entry name" value="Class II aaRS and biotin synthetases"/>
    <property type="match status" value="1"/>
</dbReference>
<feature type="binding site" evidence="1">
    <location>
        <position position="138"/>
    </location>
    <ligand>
        <name>L-histidine</name>
        <dbReference type="ChEBI" id="CHEBI:57595"/>
    </ligand>
</feature>
<dbReference type="HOGENOM" id="CLU_841835_0_0_12"/>
<accession>I4B6B7</accession>
<dbReference type="GO" id="GO:0006427">
    <property type="term" value="P:histidyl-tRNA aminoacylation"/>
    <property type="evidence" value="ECO:0007669"/>
    <property type="project" value="TreeGrafter"/>
</dbReference>
<feature type="binding site" evidence="1">
    <location>
        <begin position="92"/>
        <end position="94"/>
    </location>
    <ligand>
        <name>L-histidine</name>
        <dbReference type="ChEBI" id="CHEBI:57595"/>
    </ligand>
</feature>
<dbReference type="RefSeq" id="WP_014803330.1">
    <property type="nucleotide sequence ID" value="NC_018020.1"/>
</dbReference>
<keyword evidence="3" id="KW-0436">Ligase</keyword>
<organism evidence="3 4">
    <name type="scientific">Turneriella parva (strain ATCC BAA-1111 / DSM 21527 / NCTC 11395 / H)</name>
    <name type="common">Leptospira parva</name>
    <dbReference type="NCBI Taxonomy" id="869212"/>
    <lineage>
        <taxon>Bacteria</taxon>
        <taxon>Pseudomonadati</taxon>
        <taxon>Spirochaetota</taxon>
        <taxon>Spirochaetia</taxon>
        <taxon>Leptospirales</taxon>
        <taxon>Leptospiraceae</taxon>
        <taxon>Turneriella</taxon>
    </lineage>
</organism>
<dbReference type="Pfam" id="PF13393">
    <property type="entry name" value="tRNA-synt_His"/>
    <property type="match status" value="1"/>
</dbReference>
<evidence type="ECO:0000259" key="2">
    <source>
        <dbReference type="Pfam" id="PF13393"/>
    </source>
</evidence>
<gene>
    <name evidence="3" type="ordered locus">Turpa_2179</name>
</gene>
<dbReference type="EMBL" id="CP002959">
    <property type="protein sequence ID" value="AFM12824.1"/>
    <property type="molecule type" value="Genomic_DNA"/>
</dbReference>
<evidence type="ECO:0000313" key="4">
    <source>
        <dbReference type="Proteomes" id="UP000006048"/>
    </source>
</evidence>
<dbReference type="AlphaFoldDB" id="I4B6B7"/>
<reference evidence="3 4" key="1">
    <citation type="submission" date="2012-06" db="EMBL/GenBank/DDBJ databases">
        <title>The complete chromosome of genome of Turneriella parva DSM 21527.</title>
        <authorList>
            <consortium name="US DOE Joint Genome Institute (JGI-PGF)"/>
            <person name="Lucas S."/>
            <person name="Han J."/>
            <person name="Lapidus A."/>
            <person name="Bruce D."/>
            <person name="Goodwin L."/>
            <person name="Pitluck S."/>
            <person name="Peters L."/>
            <person name="Kyrpides N."/>
            <person name="Mavromatis K."/>
            <person name="Ivanova N."/>
            <person name="Mikhailova N."/>
            <person name="Chertkov O."/>
            <person name="Detter J.C."/>
            <person name="Tapia R."/>
            <person name="Han C."/>
            <person name="Land M."/>
            <person name="Hauser L."/>
            <person name="Markowitz V."/>
            <person name="Cheng J.-F."/>
            <person name="Hugenholtz P."/>
            <person name="Woyke T."/>
            <person name="Wu D."/>
            <person name="Gronow S."/>
            <person name="Wellnitz S."/>
            <person name="Brambilla E."/>
            <person name="Klenk H.-P."/>
            <person name="Eisen J.A."/>
        </authorList>
    </citation>
    <scope>NUCLEOTIDE SEQUENCE [LARGE SCALE GENOMIC DNA]</scope>
    <source>
        <strain evidence="4">ATCC BAA-1111 / DSM 21527 / NCTC 11395 / H</strain>
    </source>
</reference>
<dbReference type="Gene3D" id="3.30.930.10">
    <property type="entry name" value="Bira Bifunctional Protein, Domain 2"/>
    <property type="match status" value="1"/>
</dbReference>
<dbReference type="GO" id="GO:0004821">
    <property type="term" value="F:histidine-tRNA ligase activity"/>
    <property type="evidence" value="ECO:0007669"/>
    <property type="project" value="TreeGrafter"/>
</dbReference>
<dbReference type="OrthoDB" id="9800814at2"/>
<dbReference type="PANTHER" id="PTHR43707">
    <property type="entry name" value="HISTIDYL-TRNA SYNTHETASE"/>
    <property type="match status" value="1"/>
</dbReference>
<dbReference type="PANTHER" id="PTHR43707:SF1">
    <property type="entry name" value="HISTIDINE--TRNA LIGASE, MITOCHONDRIAL-RELATED"/>
    <property type="match status" value="1"/>
</dbReference>
<feature type="binding site" evidence="1">
    <location>
        <begin position="283"/>
        <end position="284"/>
    </location>
    <ligand>
        <name>L-histidine</name>
        <dbReference type="ChEBI" id="CHEBI:57595"/>
    </ligand>
</feature>